<evidence type="ECO:0000313" key="2">
    <source>
        <dbReference type="EMBL" id="MCP9273566.1"/>
    </source>
</evidence>
<dbReference type="InterPro" id="IPR011048">
    <property type="entry name" value="Haem_d1_sf"/>
</dbReference>
<feature type="compositionally biased region" description="Polar residues" evidence="1">
    <location>
        <begin position="1"/>
        <end position="11"/>
    </location>
</feature>
<proteinExistence type="predicted"/>
<sequence>MPKAQPQTQPAASAKQPVGQPDSTAQPVGKADAGVRDIGDDVPAGSFSAVRTTESADRTLTAATAAPSAPQPPNPIHTLLAAPIAVANIITTAATTFLASLFAPGPSTPPPPLMLFAVLGWVQRELQRTFSNQSPTAIADSITTAEDTEVTIPVLANDTDPDTAAGDVLTVTSYSQPANGQVTLNPGGTFTYTPERGFSGVDTFTYTVSDETGPWHLHGQGTGHTSSATVSITVTAVDDAPRVTTSATAPDAVTGNLTVTVVASAADGGAVTIAPPVVTAATLAPVATLTENGVTTATYSFTPGAVARDAAVTTPGVDQLTLTFTATDASGRTATADVLVTVAPTWDDGVLGDPIMLAGRPTYLETTPDGSRVFQFSEVTDPVTGARSTAIQVIDPSTGTEAGAPISLSGQPYSTSLQFSDDGTRAFVTARSYENDVYTSTYAVLDARSGALLGAPVTLSGSYLYPTYNDDETRVYLFGQNGSGATDFVIVDATTGTVVGERLAIAGSAYPGFSDDWTRAVFRGYSSDYDTATITVVDLATGSTVGQPVSLTADGTDAYLEIRSTDDGKRVLLIAREGYYTTVPAKLRIVDVETGTALGDDVVGDTPFQRIDFTADYGRAFLVSTPETGSGDRTFTVLDTATGAVVGEPISLRGNLYYQPAYNADRSRAILVSSDRSEDYTDTTTVTVVDTATGRVLGETATAPGYLSGSAVFNEAGTRAFVVTQHYANTTSVTSLTTVDVETGDPVGQRVDVDSGNYSDLRVVGGYAYLVTNRGYSDTAHATLVIVDAETGNQVGQPTALDGYYSGYDGAIRFIGNRGYFTARSYTQNYDYTTSVVVIDTDNGVVLGDPTVVNGYLPAEFDFSADGKRLFLRGRNAYGSVTNQLRIVDVETGARIGDATLAGKTFSYLSRNDDATRVYLTSSSSGTSPSATFTVLNAVDGSVVGTPIEIAGDYVTTQQDGMSRAYLIMNAYDQPNAQWDTTIGVIDTDTGTLVNTPLSIDGSYSSYYTGLRFNGDGSRVVYSTATYEIDPATQTPVSVRQVGLIDGLHGTLLGAPATISGDDNYYYADFNDEAGRVHVTATDQVTIYGPNWSSSFSRAAGIATFDSETGALIGPVIDLDLDQQDANVEFNDDGTLAFVTIGDRQAHTASFVAYNIDTGTAGTSFTAPAEYGYFDTQTWLTDRSRLILVAVSPATDGTRQATAAIIDTGTGEVLGAPVVLSGTPEYRSPRLSDDESQLILTATDHTSSEYVYRQVVIDTLTGDSAVTNTTSNTYRSPTGHTIEVSTRGDSDPSTLETLFTVDGSMNPVVIKGYWSGSPIYSADGGTLHVFTVDGTYYSDESADPADSRTRYVAIDLATATALGDGVVEVGGGPVYNYWGGGGPGGEDGLSGNLIMRTAQYGPDGTVTATRMIFLDRTTGQLSFVETDGAPQSGYSLRTLWPSTNAIQSTLVISPSGPITHLTVVDLATGSVVGTPIVLTGTETDWAYGYQSTRYLTFISSTADDGTTTTLFHTVDSTTSTLVGNPVTMTGTPYSFTYNTDRTKFYMTTEVVNADGTSTYLFHVVPVGDSDAGEDELVA</sequence>
<dbReference type="Gene3D" id="2.130.10.10">
    <property type="entry name" value="YVTN repeat-like/Quinoprotein amine dehydrogenase"/>
    <property type="match status" value="3"/>
</dbReference>
<dbReference type="SUPFAM" id="SSF82171">
    <property type="entry name" value="DPP6 N-terminal domain-like"/>
    <property type="match status" value="2"/>
</dbReference>
<gene>
    <name evidence="2" type="ORF">NM203_15360</name>
</gene>
<dbReference type="Proteomes" id="UP001651690">
    <property type="component" value="Unassembled WGS sequence"/>
</dbReference>
<protein>
    <submittedName>
        <fullName evidence="2">Cadherin-like domain-containing protein</fullName>
    </submittedName>
</protein>
<organism evidence="2 3">
    <name type="scientific">Mycolicibacterium arenosum</name>
    <dbReference type="NCBI Taxonomy" id="2952157"/>
    <lineage>
        <taxon>Bacteria</taxon>
        <taxon>Bacillati</taxon>
        <taxon>Actinomycetota</taxon>
        <taxon>Actinomycetes</taxon>
        <taxon>Mycobacteriales</taxon>
        <taxon>Mycobacteriaceae</taxon>
        <taxon>Mycolicibacterium</taxon>
    </lineage>
</organism>
<name>A0ABT1M331_9MYCO</name>
<keyword evidence="3" id="KW-1185">Reference proteome</keyword>
<dbReference type="RefSeq" id="WP_255060887.1">
    <property type="nucleotide sequence ID" value="NZ_JANDBD010000006.1"/>
</dbReference>
<comment type="caution">
    <text evidence="2">The sequence shown here is derived from an EMBL/GenBank/DDBJ whole genome shotgun (WGS) entry which is preliminary data.</text>
</comment>
<accession>A0ABT1M331</accession>
<evidence type="ECO:0000256" key="1">
    <source>
        <dbReference type="SAM" id="MobiDB-lite"/>
    </source>
</evidence>
<dbReference type="InterPro" id="IPR015943">
    <property type="entry name" value="WD40/YVTN_repeat-like_dom_sf"/>
</dbReference>
<reference evidence="2 3" key="1">
    <citation type="submission" date="2022-06" db="EMBL/GenBank/DDBJ databases">
        <title>Mycolicibacterium sp. CAU 1645 isolated from seawater.</title>
        <authorList>
            <person name="Kim W."/>
        </authorList>
    </citation>
    <scope>NUCLEOTIDE SEQUENCE [LARGE SCALE GENOMIC DNA]</scope>
    <source>
        <strain evidence="2 3">CAU 1645</strain>
    </source>
</reference>
<dbReference type="Pfam" id="PF17963">
    <property type="entry name" value="Big_9"/>
    <property type="match status" value="1"/>
</dbReference>
<feature type="region of interest" description="Disordered" evidence="1">
    <location>
        <begin position="1"/>
        <end position="55"/>
    </location>
</feature>
<dbReference type="Gene3D" id="2.60.40.3440">
    <property type="match status" value="1"/>
</dbReference>
<dbReference type="EMBL" id="JANDBD010000006">
    <property type="protein sequence ID" value="MCP9273566.1"/>
    <property type="molecule type" value="Genomic_DNA"/>
</dbReference>
<evidence type="ECO:0000313" key="3">
    <source>
        <dbReference type="Proteomes" id="UP001651690"/>
    </source>
</evidence>
<dbReference type="SUPFAM" id="SSF51004">
    <property type="entry name" value="C-terminal (heme d1) domain of cytochrome cd1-nitrite reductase"/>
    <property type="match status" value="1"/>
</dbReference>